<dbReference type="Gene3D" id="3.30.160.20">
    <property type="match status" value="1"/>
</dbReference>
<evidence type="ECO:0000313" key="3">
    <source>
        <dbReference type="Proteomes" id="UP000887574"/>
    </source>
</evidence>
<accession>A0A915DVG8</accession>
<dbReference type="SUPFAM" id="SSF54768">
    <property type="entry name" value="dsRNA-binding domain-like"/>
    <property type="match status" value="1"/>
</dbReference>
<proteinExistence type="predicted"/>
<keyword evidence="3" id="KW-1185">Reference proteome</keyword>
<protein>
    <submittedName>
        <fullName evidence="4">DRBM domain-containing protein</fullName>
    </submittedName>
</protein>
<dbReference type="GO" id="GO:0003725">
    <property type="term" value="F:double-stranded RNA binding"/>
    <property type="evidence" value="ECO:0007669"/>
    <property type="project" value="InterPro"/>
</dbReference>
<dbReference type="InterPro" id="IPR044445">
    <property type="entry name" value="DHX9_DSRM_1"/>
</dbReference>
<dbReference type="Pfam" id="PF00035">
    <property type="entry name" value="dsrm"/>
    <property type="match status" value="1"/>
</dbReference>
<dbReference type="AlphaFoldDB" id="A0A915DVG8"/>
<dbReference type="CDD" id="cd19854">
    <property type="entry name" value="DSRM_DHX9_rpt1"/>
    <property type="match status" value="1"/>
</dbReference>
<evidence type="ECO:0000259" key="2">
    <source>
        <dbReference type="PROSITE" id="PS50137"/>
    </source>
</evidence>
<feature type="domain" description="DRBM" evidence="2">
    <location>
        <begin position="2"/>
        <end position="71"/>
    </location>
</feature>
<evidence type="ECO:0000256" key="1">
    <source>
        <dbReference type="PROSITE-ProRule" id="PRU00266"/>
    </source>
</evidence>
<dbReference type="InterPro" id="IPR014720">
    <property type="entry name" value="dsRBD_dom"/>
</dbReference>
<name>A0A915DVG8_9BILA</name>
<dbReference type="SMART" id="SM00358">
    <property type="entry name" value="DSRM"/>
    <property type="match status" value="1"/>
</dbReference>
<sequence>MDIKGALYSVLGKRKFGAPNYDVREERRGNRVNFRCELRVGGFDYVGFGNSKNKKDAQTNAARDFGTYLIREGKINASELPPLGMNGRRCGQWNMEI</sequence>
<keyword evidence="1" id="KW-0694">RNA-binding</keyword>
<dbReference type="Proteomes" id="UP000887574">
    <property type="component" value="Unplaced"/>
</dbReference>
<dbReference type="PROSITE" id="PS50137">
    <property type="entry name" value="DS_RBD"/>
    <property type="match status" value="1"/>
</dbReference>
<organism evidence="3 4">
    <name type="scientific">Ditylenchus dipsaci</name>
    <dbReference type="NCBI Taxonomy" id="166011"/>
    <lineage>
        <taxon>Eukaryota</taxon>
        <taxon>Metazoa</taxon>
        <taxon>Ecdysozoa</taxon>
        <taxon>Nematoda</taxon>
        <taxon>Chromadorea</taxon>
        <taxon>Rhabditida</taxon>
        <taxon>Tylenchina</taxon>
        <taxon>Tylenchomorpha</taxon>
        <taxon>Sphaerularioidea</taxon>
        <taxon>Anguinidae</taxon>
        <taxon>Anguininae</taxon>
        <taxon>Ditylenchus</taxon>
    </lineage>
</organism>
<reference evidence="4" key="1">
    <citation type="submission" date="2022-11" db="UniProtKB">
        <authorList>
            <consortium name="WormBaseParasite"/>
        </authorList>
    </citation>
    <scope>IDENTIFICATION</scope>
</reference>
<dbReference type="WBParaSite" id="jg24104">
    <property type="protein sequence ID" value="jg24104"/>
    <property type="gene ID" value="jg24104"/>
</dbReference>
<evidence type="ECO:0000313" key="4">
    <source>
        <dbReference type="WBParaSite" id="jg24104"/>
    </source>
</evidence>